<dbReference type="InterPro" id="IPR011010">
    <property type="entry name" value="DNA_brk_join_enz"/>
</dbReference>
<proteinExistence type="inferred from homology"/>
<evidence type="ECO:0000313" key="7">
    <source>
        <dbReference type="Proteomes" id="UP000006251"/>
    </source>
</evidence>
<dbReference type="InterPro" id="IPR013762">
    <property type="entry name" value="Integrase-like_cat_sf"/>
</dbReference>
<dbReference type="Pfam" id="PF13356">
    <property type="entry name" value="Arm-DNA-bind_3"/>
    <property type="match status" value="1"/>
</dbReference>
<keyword evidence="7" id="KW-1185">Reference proteome</keyword>
<dbReference type="Gene3D" id="1.10.443.10">
    <property type="entry name" value="Intergrase catalytic core"/>
    <property type="match status" value="1"/>
</dbReference>
<dbReference type="PANTHER" id="PTHR30629:SF6">
    <property type="entry name" value="PROPHAGE INTEGRASE INTA-RELATED"/>
    <property type="match status" value="1"/>
</dbReference>
<dbReference type="InterPro" id="IPR010998">
    <property type="entry name" value="Integrase_recombinase_N"/>
</dbReference>
<protein>
    <submittedName>
        <fullName evidence="6">Prophage CP4-57 integrase</fullName>
    </submittedName>
</protein>
<dbReference type="GO" id="GO:0006310">
    <property type="term" value="P:DNA recombination"/>
    <property type="evidence" value="ECO:0007669"/>
    <property type="project" value="UniProtKB-KW"/>
</dbReference>
<dbReference type="SUPFAM" id="SSF56349">
    <property type="entry name" value="DNA breaking-rejoining enzymes"/>
    <property type="match status" value="1"/>
</dbReference>
<accession>K6ZY74</accession>
<dbReference type="EMBL" id="BAEQ01000023">
    <property type="protein sequence ID" value="GAC28265.1"/>
    <property type="molecule type" value="Genomic_DNA"/>
</dbReference>
<dbReference type="CDD" id="cd00801">
    <property type="entry name" value="INT_P4_C"/>
    <property type="match status" value="1"/>
</dbReference>
<dbReference type="InterPro" id="IPR002104">
    <property type="entry name" value="Integrase_catalytic"/>
</dbReference>
<evidence type="ECO:0000256" key="2">
    <source>
        <dbReference type="ARBA" id="ARBA00022908"/>
    </source>
</evidence>
<sequence>MAKTTKPLTNTEVKQAKVKDKDYTLLDGEGLQLRVKTSGTKSWLFNYYHPITKKRKNLSLGQYPALTLAEARKQRASSKELLVNNIDPKEHRDDLLSDKKLKMSFTLESIALDWFEVKKSKIAETTSRSLWRNFENHLFPSIGHRPIDKILAPEVIKTLKPLASKGSLETLHKVIGHLNEIMKHAVNTGRIHHNPLAGIRTAFKTPKVTHMVTIRPEELPELMKAISYSNITLVTRCLLEFQLHTMVRSSEAANASWDEIDFENMSWEIPAERMKMKVKHTVPITKQVLDLLEHVKQLTGDRKYIFPADKQPNKPSGSERANKALQRIGFKGRLVAHGMRSLASTTLNEKGFDSDVIEAALAHQEKNEVRRAYNRSDYLERRRKLMYWWSEFIEQAQHGNFSTSNKGLKEVG</sequence>
<dbReference type="Proteomes" id="UP000006251">
    <property type="component" value="Unassembled WGS sequence"/>
</dbReference>
<dbReference type="Pfam" id="PF00589">
    <property type="entry name" value="Phage_integrase"/>
    <property type="match status" value="1"/>
</dbReference>
<dbReference type="PANTHER" id="PTHR30629">
    <property type="entry name" value="PROPHAGE INTEGRASE"/>
    <property type="match status" value="1"/>
</dbReference>
<feature type="domain" description="Tyr recombinase" evidence="5">
    <location>
        <begin position="209"/>
        <end position="386"/>
    </location>
</feature>
<comment type="caution">
    <text evidence="6">The sequence shown here is derived from an EMBL/GenBank/DDBJ whole genome shotgun (WGS) entry which is preliminary data.</text>
</comment>
<dbReference type="RefSeq" id="WP_006010312.1">
    <property type="nucleotide sequence ID" value="NZ_BAEQ01000023.1"/>
</dbReference>
<keyword evidence="3" id="KW-0238">DNA-binding</keyword>
<evidence type="ECO:0000256" key="4">
    <source>
        <dbReference type="ARBA" id="ARBA00023172"/>
    </source>
</evidence>
<evidence type="ECO:0000256" key="1">
    <source>
        <dbReference type="ARBA" id="ARBA00008857"/>
    </source>
</evidence>
<name>K6ZY74_9ALTE</name>
<evidence type="ECO:0000313" key="6">
    <source>
        <dbReference type="EMBL" id="GAC28265.1"/>
    </source>
</evidence>
<comment type="similarity">
    <text evidence="1">Belongs to the 'phage' integrase family.</text>
</comment>
<dbReference type="GO" id="GO:0015074">
    <property type="term" value="P:DNA integration"/>
    <property type="evidence" value="ECO:0007669"/>
    <property type="project" value="UniProtKB-KW"/>
</dbReference>
<dbReference type="PROSITE" id="PS51898">
    <property type="entry name" value="TYR_RECOMBINASE"/>
    <property type="match status" value="1"/>
</dbReference>
<keyword evidence="2" id="KW-0229">DNA integration</keyword>
<dbReference type="InterPro" id="IPR050808">
    <property type="entry name" value="Phage_Integrase"/>
</dbReference>
<evidence type="ECO:0000259" key="5">
    <source>
        <dbReference type="PROSITE" id="PS51898"/>
    </source>
</evidence>
<dbReference type="Gene3D" id="3.30.160.390">
    <property type="entry name" value="Integrase, DNA-binding domain"/>
    <property type="match status" value="1"/>
</dbReference>
<dbReference type="AlphaFoldDB" id="K6ZY74"/>
<dbReference type="InterPro" id="IPR025166">
    <property type="entry name" value="Integrase_DNA_bind_dom"/>
</dbReference>
<dbReference type="STRING" id="1121922.GCA_000428905_00701"/>
<evidence type="ECO:0000256" key="3">
    <source>
        <dbReference type="ARBA" id="ARBA00023125"/>
    </source>
</evidence>
<gene>
    <name evidence="6" type="primary">intA</name>
    <name evidence="6" type="ORF">GPAL_1392</name>
</gene>
<dbReference type="OrthoDB" id="9795573at2"/>
<dbReference type="InterPro" id="IPR038488">
    <property type="entry name" value="Integrase_DNA-bd_sf"/>
</dbReference>
<dbReference type="NCBIfam" id="NF007246">
    <property type="entry name" value="PRK09692.1"/>
    <property type="match status" value="1"/>
</dbReference>
<dbReference type="Gene3D" id="1.10.150.130">
    <property type="match status" value="1"/>
</dbReference>
<keyword evidence="4" id="KW-0233">DNA recombination</keyword>
<dbReference type="Pfam" id="PF22022">
    <property type="entry name" value="Phage_int_M"/>
    <property type="match status" value="1"/>
</dbReference>
<dbReference type="GO" id="GO:0003677">
    <property type="term" value="F:DNA binding"/>
    <property type="evidence" value="ECO:0007669"/>
    <property type="project" value="UniProtKB-KW"/>
</dbReference>
<dbReference type="InterPro" id="IPR053876">
    <property type="entry name" value="Phage_int_M"/>
</dbReference>
<reference evidence="7" key="1">
    <citation type="journal article" date="2014" name="Environ. Microbiol.">
        <title>Comparative genomics of the marine bacterial genus Glaciecola reveals the high degree of genomic diversity and genomic characteristic for cold adaptation.</title>
        <authorList>
            <person name="Qin Q.L."/>
            <person name="Xie B.B."/>
            <person name="Yu Y."/>
            <person name="Shu Y.L."/>
            <person name="Rong J.C."/>
            <person name="Zhang Y.J."/>
            <person name="Zhao D.L."/>
            <person name="Chen X.L."/>
            <person name="Zhang X.Y."/>
            <person name="Chen B."/>
            <person name="Zhou B.C."/>
            <person name="Zhang Y.Z."/>
        </authorList>
    </citation>
    <scope>NUCLEOTIDE SEQUENCE [LARGE SCALE GENOMIC DNA]</scope>
    <source>
        <strain evidence="7">ACAM 615</strain>
    </source>
</reference>
<organism evidence="6 7">
    <name type="scientific">Brumicola pallidula DSM 14239 = ACAM 615</name>
    <dbReference type="NCBI Taxonomy" id="1121922"/>
    <lineage>
        <taxon>Bacteria</taxon>
        <taxon>Pseudomonadati</taxon>
        <taxon>Pseudomonadota</taxon>
        <taxon>Gammaproteobacteria</taxon>
        <taxon>Alteromonadales</taxon>
        <taxon>Alteromonadaceae</taxon>
        <taxon>Brumicola</taxon>
    </lineage>
</organism>